<accession>A0AAV4I232</accession>
<feature type="transmembrane region" description="Helical" evidence="5">
    <location>
        <begin position="12"/>
        <end position="35"/>
    </location>
</feature>
<evidence type="ECO:0000313" key="7">
    <source>
        <dbReference type="EMBL" id="GFS02751.1"/>
    </source>
</evidence>
<proteinExistence type="predicted"/>
<dbReference type="Gene3D" id="1.20.1070.10">
    <property type="entry name" value="Rhodopsin 7-helix transmembrane proteins"/>
    <property type="match status" value="1"/>
</dbReference>
<evidence type="ECO:0000256" key="1">
    <source>
        <dbReference type="ARBA" id="ARBA00004370"/>
    </source>
</evidence>
<dbReference type="Proteomes" id="UP000762676">
    <property type="component" value="Unassembled WGS sequence"/>
</dbReference>
<protein>
    <submittedName>
        <fullName evidence="7">Chemosensory receptor A</fullName>
    </submittedName>
</protein>
<evidence type="ECO:0000259" key="6">
    <source>
        <dbReference type="PROSITE" id="PS50262"/>
    </source>
</evidence>
<keyword evidence="3 5" id="KW-1133">Transmembrane helix</keyword>
<evidence type="ECO:0000256" key="4">
    <source>
        <dbReference type="ARBA" id="ARBA00023136"/>
    </source>
</evidence>
<dbReference type="InterPro" id="IPR017452">
    <property type="entry name" value="GPCR_Rhodpsn_7TM"/>
</dbReference>
<reference evidence="7 8" key="1">
    <citation type="journal article" date="2021" name="Elife">
        <title>Chloroplast acquisition without the gene transfer in kleptoplastic sea slugs, Plakobranchus ocellatus.</title>
        <authorList>
            <person name="Maeda T."/>
            <person name="Takahashi S."/>
            <person name="Yoshida T."/>
            <person name="Shimamura S."/>
            <person name="Takaki Y."/>
            <person name="Nagai Y."/>
            <person name="Toyoda A."/>
            <person name="Suzuki Y."/>
            <person name="Arimoto A."/>
            <person name="Ishii H."/>
            <person name="Satoh N."/>
            <person name="Nishiyama T."/>
            <person name="Hasebe M."/>
            <person name="Maruyama T."/>
            <person name="Minagawa J."/>
            <person name="Obokata J."/>
            <person name="Shigenobu S."/>
        </authorList>
    </citation>
    <scope>NUCLEOTIDE SEQUENCE [LARGE SCALE GENOMIC DNA]</scope>
</reference>
<dbReference type="GO" id="GO:0016020">
    <property type="term" value="C:membrane"/>
    <property type="evidence" value="ECO:0007669"/>
    <property type="project" value="UniProtKB-SubCell"/>
</dbReference>
<dbReference type="SUPFAM" id="SSF81321">
    <property type="entry name" value="Family A G protein-coupled receptor-like"/>
    <property type="match status" value="1"/>
</dbReference>
<keyword evidence="2 5" id="KW-0812">Transmembrane</keyword>
<name>A0AAV4I232_9GAST</name>
<dbReference type="AlphaFoldDB" id="A0AAV4I232"/>
<sequence length="95" mass="11036">MSAKDIQVVQSVVVVCIIFILSQLPFLLYSTARLIEPEFSDKGRYVYLFRLCTTISLTCSFLNASVNIFVYFTYNSKYRAAFLTIFNVDQKILRR</sequence>
<evidence type="ECO:0000256" key="3">
    <source>
        <dbReference type="ARBA" id="ARBA00022989"/>
    </source>
</evidence>
<dbReference type="EMBL" id="BMAT01009251">
    <property type="protein sequence ID" value="GFS02751.1"/>
    <property type="molecule type" value="Genomic_DNA"/>
</dbReference>
<comment type="caution">
    <text evidence="7">The sequence shown here is derived from an EMBL/GenBank/DDBJ whole genome shotgun (WGS) entry which is preliminary data.</text>
</comment>
<keyword evidence="4 5" id="KW-0472">Membrane</keyword>
<evidence type="ECO:0000256" key="2">
    <source>
        <dbReference type="ARBA" id="ARBA00022692"/>
    </source>
</evidence>
<comment type="subcellular location">
    <subcellularLocation>
        <location evidence="1">Membrane</location>
    </subcellularLocation>
</comment>
<evidence type="ECO:0000313" key="8">
    <source>
        <dbReference type="Proteomes" id="UP000762676"/>
    </source>
</evidence>
<feature type="transmembrane region" description="Helical" evidence="5">
    <location>
        <begin position="47"/>
        <end position="72"/>
    </location>
</feature>
<evidence type="ECO:0000256" key="5">
    <source>
        <dbReference type="SAM" id="Phobius"/>
    </source>
</evidence>
<keyword evidence="8" id="KW-1185">Reference proteome</keyword>
<dbReference type="PROSITE" id="PS50262">
    <property type="entry name" value="G_PROTEIN_RECEP_F1_2"/>
    <property type="match status" value="1"/>
</dbReference>
<gene>
    <name evidence="7" type="ORF">ElyMa_004615100</name>
</gene>
<organism evidence="7 8">
    <name type="scientific">Elysia marginata</name>
    <dbReference type="NCBI Taxonomy" id="1093978"/>
    <lineage>
        <taxon>Eukaryota</taxon>
        <taxon>Metazoa</taxon>
        <taxon>Spiralia</taxon>
        <taxon>Lophotrochozoa</taxon>
        <taxon>Mollusca</taxon>
        <taxon>Gastropoda</taxon>
        <taxon>Heterobranchia</taxon>
        <taxon>Euthyneura</taxon>
        <taxon>Panpulmonata</taxon>
        <taxon>Sacoglossa</taxon>
        <taxon>Placobranchoidea</taxon>
        <taxon>Plakobranchidae</taxon>
        <taxon>Elysia</taxon>
    </lineage>
</organism>
<keyword evidence="7" id="KW-0675">Receptor</keyword>
<feature type="domain" description="G-protein coupled receptors family 1 profile" evidence="6">
    <location>
        <begin position="1"/>
        <end position="71"/>
    </location>
</feature>